<proteinExistence type="predicted"/>
<dbReference type="Proteomes" id="UP000541154">
    <property type="component" value="Unassembled WGS sequence"/>
</dbReference>
<sequence length="91" mass="9468">MSNPEGGGIAASILPIADLGIHASTELCTQDKGAKLYSTGASGTGQEMLRVLLAETGESTMIMGQLRQSSSGSECTLDLIRAPEEEKRNAN</sequence>
<accession>A0A8H6E9W2</accession>
<keyword evidence="2" id="KW-1185">Reference proteome</keyword>
<protein>
    <submittedName>
        <fullName evidence="1">Uncharacterized protein</fullName>
    </submittedName>
</protein>
<dbReference type="AlphaFoldDB" id="A0A8H6E9W2"/>
<dbReference type="EMBL" id="SPNV01000041">
    <property type="protein sequence ID" value="KAF5864003.1"/>
    <property type="molecule type" value="Genomic_DNA"/>
</dbReference>
<reference evidence="1 2" key="1">
    <citation type="submission" date="2019-04" db="EMBL/GenBank/DDBJ databases">
        <title>Aspergillus burnettii sp. nov., novel species from soil in southeast Queensland.</title>
        <authorList>
            <person name="Gilchrist C.L.M."/>
            <person name="Pitt J.I."/>
            <person name="Lange L."/>
            <person name="Lacey H.J."/>
            <person name="Vuong D."/>
            <person name="Midgley D.J."/>
            <person name="Greenfield P."/>
            <person name="Bradbury M."/>
            <person name="Lacey E."/>
            <person name="Busk P.K."/>
            <person name="Pilgaard B."/>
            <person name="Chooi Y.H."/>
            <person name="Piggott A.M."/>
        </authorList>
    </citation>
    <scope>NUCLEOTIDE SEQUENCE [LARGE SCALE GENOMIC DNA]</scope>
    <source>
        <strain evidence="1 2">FRR 5400</strain>
    </source>
</reference>
<gene>
    <name evidence="1" type="ORF">ETB97_008938</name>
</gene>
<evidence type="ECO:0000313" key="1">
    <source>
        <dbReference type="EMBL" id="KAF5864003.1"/>
    </source>
</evidence>
<evidence type="ECO:0000313" key="2">
    <source>
        <dbReference type="Proteomes" id="UP000541154"/>
    </source>
</evidence>
<name>A0A8H6E9W2_PETAA</name>
<comment type="caution">
    <text evidence="1">The sequence shown here is derived from an EMBL/GenBank/DDBJ whole genome shotgun (WGS) entry which is preliminary data.</text>
</comment>
<organism evidence="1 2">
    <name type="scientific">Petromyces alliaceus</name>
    <name type="common">Aspergillus alliaceus</name>
    <dbReference type="NCBI Taxonomy" id="209559"/>
    <lineage>
        <taxon>Eukaryota</taxon>
        <taxon>Fungi</taxon>
        <taxon>Dikarya</taxon>
        <taxon>Ascomycota</taxon>
        <taxon>Pezizomycotina</taxon>
        <taxon>Eurotiomycetes</taxon>
        <taxon>Eurotiomycetidae</taxon>
        <taxon>Eurotiales</taxon>
        <taxon>Aspergillaceae</taxon>
        <taxon>Aspergillus</taxon>
        <taxon>Aspergillus subgen. Circumdati</taxon>
    </lineage>
</organism>